<sequence length="332" mass="36162">MSKLPVPLDIAEITAPLMLGVLWNWTLGSSSGEDVYSYNFPGDRTLLKLLVYSVFLVETVQTALTGVDLYYWFVAGFGNLDHLTVHLSGFDVPIIGSVVSLTVQVFFVYRIWVLSERSSWFLCLTICLCSIAATVAACYGGVYAFSHHEFVNRRITKILALVGPSSLQIWLSGNASADILIAGSLLSRLGRRRREGGHFSDHALSKVIRLTIETNVLTSTVGVVVLLVVVMFPDKIWYFCPLAVLGKLYSNTLLVSLNNRISIREGRGAVVRSPPLTPALTANSLPGPWSEIVHMEFEKPSAALVAGSSDDSAGQGTGRVIDICVTRNQVVV</sequence>
<feature type="transmembrane region" description="Helical" evidence="1">
    <location>
        <begin position="49"/>
        <end position="73"/>
    </location>
</feature>
<reference evidence="3" key="1">
    <citation type="submission" date="2022-01" db="EMBL/GenBank/DDBJ databases">
        <title>Comparative genomics reveals a dynamic genome evolution in the ectomycorrhizal milk-cap (Lactarius) mushrooms.</title>
        <authorList>
            <consortium name="DOE Joint Genome Institute"/>
            <person name="Lebreton A."/>
            <person name="Tang N."/>
            <person name="Kuo A."/>
            <person name="LaButti K."/>
            <person name="Drula E."/>
            <person name="Barry K."/>
            <person name="Clum A."/>
            <person name="Lipzen A."/>
            <person name="Mousain D."/>
            <person name="Ng V."/>
            <person name="Wang R."/>
            <person name="Wang X."/>
            <person name="Dai Y."/>
            <person name="Henrissat B."/>
            <person name="Grigoriev I.V."/>
            <person name="Guerin-Laguette A."/>
            <person name="Yu F."/>
            <person name="Martin F.M."/>
        </authorList>
    </citation>
    <scope>NUCLEOTIDE SEQUENCE</scope>
    <source>
        <strain evidence="3">QP</strain>
    </source>
</reference>
<accession>A0AAD4LEM8</accession>
<keyword evidence="1" id="KW-0812">Transmembrane</keyword>
<dbReference type="EMBL" id="JAKELL010000042">
    <property type="protein sequence ID" value="KAH8988333.1"/>
    <property type="molecule type" value="Genomic_DNA"/>
</dbReference>
<evidence type="ECO:0000259" key="2">
    <source>
        <dbReference type="Pfam" id="PF20152"/>
    </source>
</evidence>
<gene>
    <name evidence="3" type="ORF">EDB92DRAFT_2011456</name>
</gene>
<organism evidence="3 4">
    <name type="scientific">Lactarius akahatsu</name>
    <dbReference type="NCBI Taxonomy" id="416441"/>
    <lineage>
        <taxon>Eukaryota</taxon>
        <taxon>Fungi</taxon>
        <taxon>Dikarya</taxon>
        <taxon>Basidiomycota</taxon>
        <taxon>Agaricomycotina</taxon>
        <taxon>Agaricomycetes</taxon>
        <taxon>Russulales</taxon>
        <taxon>Russulaceae</taxon>
        <taxon>Lactarius</taxon>
    </lineage>
</organism>
<dbReference type="PANTHER" id="PTHR40465">
    <property type="entry name" value="CHROMOSOME 1, WHOLE GENOME SHOTGUN SEQUENCE"/>
    <property type="match status" value="1"/>
</dbReference>
<dbReference type="PANTHER" id="PTHR40465:SF1">
    <property type="entry name" value="DUF6534 DOMAIN-CONTAINING PROTEIN"/>
    <property type="match status" value="1"/>
</dbReference>
<dbReference type="Proteomes" id="UP001201163">
    <property type="component" value="Unassembled WGS sequence"/>
</dbReference>
<feature type="transmembrane region" description="Helical" evidence="1">
    <location>
        <begin position="207"/>
        <end position="230"/>
    </location>
</feature>
<feature type="transmembrane region" description="Helical" evidence="1">
    <location>
        <begin position="236"/>
        <end position="257"/>
    </location>
</feature>
<feature type="domain" description="DUF6534" evidence="2">
    <location>
        <begin position="175"/>
        <end position="260"/>
    </location>
</feature>
<evidence type="ECO:0000313" key="3">
    <source>
        <dbReference type="EMBL" id="KAH8988333.1"/>
    </source>
</evidence>
<dbReference type="InterPro" id="IPR045339">
    <property type="entry name" value="DUF6534"/>
</dbReference>
<evidence type="ECO:0000313" key="4">
    <source>
        <dbReference type="Proteomes" id="UP001201163"/>
    </source>
</evidence>
<evidence type="ECO:0000256" key="1">
    <source>
        <dbReference type="SAM" id="Phobius"/>
    </source>
</evidence>
<name>A0AAD4LEM8_9AGAM</name>
<dbReference type="Pfam" id="PF20152">
    <property type="entry name" value="DUF6534"/>
    <property type="match status" value="1"/>
</dbReference>
<dbReference type="AlphaFoldDB" id="A0AAD4LEM8"/>
<protein>
    <recommendedName>
        <fullName evidence="2">DUF6534 domain-containing protein</fullName>
    </recommendedName>
</protein>
<keyword evidence="1" id="KW-0472">Membrane</keyword>
<feature type="transmembrane region" description="Helical" evidence="1">
    <location>
        <begin position="165"/>
        <end position="186"/>
    </location>
</feature>
<keyword evidence="1" id="KW-1133">Transmembrane helix</keyword>
<proteinExistence type="predicted"/>
<keyword evidence="4" id="KW-1185">Reference proteome</keyword>
<feature type="transmembrane region" description="Helical" evidence="1">
    <location>
        <begin position="93"/>
        <end position="113"/>
    </location>
</feature>
<comment type="caution">
    <text evidence="3">The sequence shown here is derived from an EMBL/GenBank/DDBJ whole genome shotgun (WGS) entry which is preliminary data.</text>
</comment>
<feature type="transmembrane region" description="Helical" evidence="1">
    <location>
        <begin position="120"/>
        <end position="145"/>
    </location>
</feature>